<dbReference type="KEGG" id="ctak:4412677_01863"/>
<keyword evidence="2" id="KW-1185">Reference proteome</keyword>
<evidence type="ECO:0000313" key="2">
    <source>
        <dbReference type="Proteomes" id="UP000215196"/>
    </source>
</evidence>
<dbReference type="RefSeq" id="WP_095072639.1">
    <property type="nucleotide sequence ID" value="NZ_LT906465.1"/>
</dbReference>
<gene>
    <name evidence="1" type="ORF">SAMEA4412677_01863</name>
</gene>
<protein>
    <submittedName>
        <fullName evidence="1">Uncharacterized protein</fullName>
    </submittedName>
</protein>
<dbReference type="EMBL" id="LT906465">
    <property type="protein sequence ID" value="SNV48169.1"/>
    <property type="molecule type" value="Genomic_DNA"/>
</dbReference>
<evidence type="ECO:0000313" key="1">
    <source>
        <dbReference type="EMBL" id="SNV48169.1"/>
    </source>
</evidence>
<organism evidence="1 2">
    <name type="scientific">Chryseobacterium taklimakanense</name>
    <dbReference type="NCBI Taxonomy" id="536441"/>
    <lineage>
        <taxon>Bacteria</taxon>
        <taxon>Pseudomonadati</taxon>
        <taxon>Bacteroidota</taxon>
        <taxon>Flavobacteriia</taxon>
        <taxon>Flavobacteriales</taxon>
        <taxon>Weeksellaceae</taxon>
        <taxon>Chryseobacterium group</taxon>
        <taxon>Chryseobacterium</taxon>
    </lineage>
</organism>
<sequence>METRKEKLQEVINEINTAFDSKEFLSKLSDAAKLEIFELSIIEGGLVNLSESTKKELQKIQNNGNQETEITADNRQ</sequence>
<dbReference type="Proteomes" id="UP000215196">
    <property type="component" value="Chromosome 1"/>
</dbReference>
<proteinExistence type="predicted"/>
<accession>A0A239XM98</accession>
<dbReference type="AlphaFoldDB" id="A0A239XM98"/>
<name>A0A239XM98_9FLAO</name>
<reference evidence="1 2" key="1">
    <citation type="submission" date="2017-06" db="EMBL/GenBank/DDBJ databases">
        <authorList>
            <consortium name="Pathogen Informatics"/>
        </authorList>
    </citation>
    <scope>NUCLEOTIDE SEQUENCE [LARGE SCALE GENOMIC DNA]</scope>
    <source>
        <strain evidence="1 2">NCTC13490</strain>
    </source>
</reference>